<comment type="similarity">
    <text evidence="2">Belongs to the phosphoenolpyruvate carboxykinase (ATP) family.</text>
</comment>
<dbReference type="AlphaFoldDB" id="A0A1B2I6N4"/>
<dbReference type="RefSeq" id="WP_066746277.1">
    <property type="nucleotide sequence ID" value="NZ_CP016757.1"/>
</dbReference>
<dbReference type="GO" id="GO:0016301">
    <property type="term" value="F:kinase activity"/>
    <property type="evidence" value="ECO:0007669"/>
    <property type="project" value="UniProtKB-KW"/>
</dbReference>
<keyword evidence="6" id="KW-0456">Lyase</keyword>
<keyword evidence="5" id="KW-0067">ATP-binding</keyword>
<dbReference type="KEGG" id="cpor:BED41_11395"/>
<dbReference type="InterPro" id="IPR001272">
    <property type="entry name" value="PEP_carboxykinase_ATP"/>
</dbReference>
<evidence type="ECO:0000256" key="6">
    <source>
        <dbReference type="ARBA" id="ARBA00023239"/>
    </source>
</evidence>
<dbReference type="Gene3D" id="3.90.228.20">
    <property type="match status" value="1"/>
</dbReference>
<keyword evidence="8" id="KW-0418">Kinase</keyword>
<keyword evidence="4" id="KW-0547">Nucleotide-binding</keyword>
<dbReference type="SUPFAM" id="SSF68923">
    <property type="entry name" value="PEP carboxykinase N-terminal domain"/>
    <property type="match status" value="1"/>
</dbReference>
<evidence type="ECO:0000256" key="2">
    <source>
        <dbReference type="ARBA" id="ARBA00006052"/>
    </source>
</evidence>
<evidence type="ECO:0000256" key="5">
    <source>
        <dbReference type="ARBA" id="ARBA00022840"/>
    </source>
</evidence>
<dbReference type="InterPro" id="IPR008210">
    <property type="entry name" value="PEP_carboxykinase_N"/>
</dbReference>
<dbReference type="STRING" id="1197717.BED41_11395"/>
<gene>
    <name evidence="8" type="ORF">BED41_11395</name>
</gene>
<name>A0A1B2I6N4_9BACT</name>
<evidence type="ECO:0000313" key="9">
    <source>
        <dbReference type="Proteomes" id="UP000093044"/>
    </source>
</evidence>
<comment type="catalytic activity">
    <reaction evidence="7">
        <text>oxaloacetate + ATP = phosphoenolpyruvate + ADP + CO2</text>
        <dbReference type="Rhea" id="RHEA:18617"/>
        <dbReference type="ChEBI" id="CHEBI:16452"/>
        <dbReference type="ChEBI" id="CHEBI:16526"/>
        <dbReference type="ChEBI" id="CHEBI:30616"/>
        <dbReference type="ChEBI" id="CHEBI:58702"/>
        <dbReference type="ChEBI" id="CHEBI:456216"/>
        <dbReference type="EC" id="4.1.1.49"/>
    </reaction>
</comment>
<evidence type="ECO:0000313" key="8">
    <source>
        <dbReference type="EMBL" id="ANZ45624.1"/>
    </source>
</evidence>
<accession>A0A1B2I6N4</accession>
<dbReference type="GO" id="GO:0004612">
    <property type="term" value="F:phosphoenolpyruvate carboxykinase (ATP) activity"/>
    <property type="evidence" value="ECO:0007669"/>
    <property type="project" value="UniProtKB-EC"/>
</dbReference>
<evidence type="ECO:0000256" key="7">
    <source>
        <dbReference type="ARBA" id="ARBA00047371"/>
    </source>
</evidence>
<keyword evidence="9" id="KW-1185">Reference proteome</keyword>
<organism evidence="8 9">
    <name type="scientific">Cloacibacillus porcorum</name>
    <dbReference type="NCBI Taxonomy" id="1197717"/>
    <lineage>
        <taxon>Bacteria</taxon>
        <taxon>Thermotogati</taxon>
        <taxon>Synergistota</taxon>
        <taxon>Synergistia</taxon>
        <taxon>Synergistales</taxon>
        <taxon>Synergistaceae</taxon>
        <taxon>Cloacibacillus</taxon>
    </lineage>
</organism>
<dbReference type="InterPro" id="IPR013035">
    <property type="entry name" value="PEP_carboxykinase_C"/>
</dbReference>
<dbReference type="GO" id="GO:0006094">
    <property type="term" value="P:gluconeogenesis"/>
    <property type="evidence" value="ECO:0007669"/>
    <property type="project" value="UniProtKB-UniPathway"/>
</dbReference>
<comment type="pathway">
    <text evidence="1">Carbohydrate biosynthesis; gluconeogenesis.</text>
</comment>
<evidence type="ECO:0000256" key="1">
    <source>
        <dbReference type="ARBA" id="ARBA00004742"/>
    </source>
</evidence>
<keyword evidence="8" id="KW-0670">Pyruvate</keyword>
<protein>
    <recommendedName>
        <fullName evidence="3">phosphoenolpyruvate carboxykinase (ATP)</fullName>
        <ecNumber evidence="3">4.1.1.49</ecNumber>
    </recommendedName>
</protein>
<evidence type="ECO:0000256" key="3">
    <source>
        <dbReference type="ARBA" id="ARBA00012363"/>
    </source>
</evidence>
<keyword evidence="8" id="KW-0808">Transferase</keyword>
<dbReference type="Proteomes" id="UP000093044">
    <property type="component" value="Chromosome"/>
</dbReference>
<dbReference type="Pfam" id="PF01293">
    <property type="entry name" value="PEPCK_ATP"/>
    <property type="match status" value="1"/>
</dbReference>
<evidence type="ECO:0000256" key="4">
    <source>
        <dbReference type="ARBA" id="ARBA00022741"/>
    </source>
</evidence>
<reference evidence="8" key="1">
    <citation type="submission" date="2016-08" db="EMBL/GenBank/DDBJ databases">
        <title>Complete genome of Cloacibacillus porcorum.</title>
        <authorList>
            <person name="Looft T."/>
            <person name="Bayles D.O."/>
            <person name="Alt D.P."/>
        </authorList>
    </citation>
    <scope>NUCLEOTIDE SEQUENCE [LARGE SCALE GENOMIC DNA]</scope>
    <source>
        <strain evidence="8">CL-84</strain>
    </source>
</reference>
<dbReference type="EMBL" id="CP016757">
    <property type="protein sequence ID" value="ANZ45624.1"/>
    <property type="molecule type" value="Genomic_DNA"/>
</dbReference>
<dbReference type="SUPFAM" id="SSF53795">
    <property type="entry name" value="PEP carboxykinase-like"/>
    <property type="match status" value="1"/>
</dbReference>
<sequence>MATQGHFVDLESFKRLNATPIRTTIETAFYGNNVSPVKDLKEAYRLAKDSPGTVELTGMPVYRPTELGLPEGANVLLFNDGAIFGRCAAARRIVGHPGVSVPDLATLLREAIHNSRFRHFYSAQAVIGLEEDFMVKANIMMPEGFENNLYSWMLNFQYLNDEYAARYKNSRELPADGDLFVYADPYWTHPDYPLGLAFFSPEQNCAAILGMRYFGEFKKGTLTLAWGAAARNGYASCHGGLKRYELKDGSGKKYVLAVFGLSGSGKSTITHAKHKDKYNVTVLHDDAVIINVKEKYAIALEPAYFDKMQDYPIGCPDNKYLLSLQNCGVTRDEEGKLMVVSEDIRNGNGRAVKSRFWTPNRIDRIDEPLNAICWLMKDPTLPPVVKLTGPSLASVMGSTLATKRTSAERLAPGVDPDALVIESYANPFRTYPLAMDYIRFRTLFEDGVECYILNTGSFMDKKVEKNTTLSILEGIVEGKAEWKSFGGIPGIEYMLIPGFEPDFNNWTYKQQFTNRMNDRLQFIKSRETEKGGMDALPPDAMQAVESVIKAIK</sequence>
<dbReference type="GeneID" id="83058450"/>
<dbReference type="UniPathway" id="UPA00138"/>
<dbReference type="EC" id="4.1.1.49" evidence="3"/>
<proteinExistence type="inferred from homology"/>
<dbReference type="OrthoDB" id="9806325at2"/>
<dbReference type="GO" id="GO:0005524">
    <property type="term" value="F:ATP binding"/>
    <property type="evidence" value="ECO:0007669"/>
    <property type="project" value="UniProtKB-KW"/>
</dbReference>